<proteinExistence type="predicted"/>
<name>A0A3M2LDT9_9NOCA</name>
<comment type="caution">
    <text evidence="1">The sequence shown here is derived from an EMBL/GenBank/DDBJ whole genome shotgun (WGS) entry which is preliminary data.</text>
</comment>
<keyword evidence="2" id="KW-1185">Reference proteome</keyword>
<evidence type="ECO:0000313" key="1">
    <source>
        <dbReference type="EMBL" id="RMI35632.1"/>
    </source>
</evidence>
<dbReference type="Proteomes" id="UP000279275">
    <property type="component" value="Unassembled WGS sequence"/>
</dbReference>
<gene>
    <name evidence="1" type="ORF">EBN03_05215</name>
</gene>
<reference evidence="1 2" key="1">
    <citation type="submission" date="2018-10" db="EMBL/GenBank/DDBJ databases">
        <title>Isolation from cow dung.</title>
        <authorList>
            <person name="Ling L."/>
        </authorList>
    </citation>
    <scope>NUCLEOTIDE SEQUENCE [LARGE SCALE GENOMIC DNA]</scope>
    <source>
        <strain evidence="1 2">NEAU-LL90</strain>
    </source>
</reference>
<accession>A0A3M2LDT9</accession>
<sequence length="205" mass="22022">MVEGRVVRDASHPVRILFRTGPGQLLAVGERGPESKLPWRGRAARHRITGADGSILELDGRDRARTTVLRENGAQAGVLLHGTSVTAVAEPGGTVCHLVADPAPATPDVDVLSVLDPCGTEFARTEVVRTPAGWARGHTVDAAGHTYVWWDRTGLAPAVPVLGTRLVICRDLDRTEREILLALCTEIAVDPTRYNRLLTPAATLH</sequence>
<organism evidence="1 2">
    <name type="scientific">Nocardia stercoris</name>
    <dbReference type="NCBI Taxonomy" id="2483361"/>
    <lineage>
        <taxon>Bacteria</taxon>
        <taxon>Bacillati</taxon>
        <taxon>Actinomycetota</taxon>
        <taxon>Actinomycetes</taxon>
        <taxon>Mycobacteriales</taxon>
        <taxon>Nocardiaceae</taxon>
        <taxon>Nocardia</taxon>
    </lineage>
</organism>
<evidence type="ECO:0000313" key="2">
    <source>
        <dbReference type="Proteomes" id="UP000279275"/>
    </source>
</evidence>
<dbReference type="EMBL" id="RFFH01000001">
    <property type="protein sequence ID" value="RMI35632.1"/>
    <property type="molecule type" value="Genomic_DNA"/>
</dbReference>
<protein>
    <submittedName>
        <fullName evidence="1">Uncharacterized protein</fullName>
    </submittedName>
</protein>
<dbReference type="AlphaFoldDB" id="A0A3M2LDT9"/>